<feature type="transmembrane region" description="Helical" evidence="6">
    <location>
        <begin position="196"/>
        <end position="213"/>
    </location>
</feature>
<dbReference type="Proteomes" id="UP000316968">
    <property type="component" value="Chromosome"/>
</dbReference>
<gene>
    <name evidence="7" type="ORF">FFV09_04800</name>
</gene>
<organism evidence="7 8">
    <name type="scientific">Saccharibacillus brassicae</name>
    <dbReference type="NCBI Taxonomy" id="2583377"/>
    <lineage>
        <taxon>Bacteria</taxon>
        <taxon>Bacillati</taxon>
        <taxon>Bacillota</taxon>
        <taxon>Bacilli</taxon>
        <taxon>Bacillales</taxon>
        <taxon>Paenibacillaceae</taxon>
        <taxon>Saccharibacillus</taxon>
    </lineage>
</organism>
<keyword evidence="3 6" id="KW-0812">Transmembrane</keyword>
<evidence type="ECO:0000256" key="5">
    <source>
        <dbReference type="ARBA" id="ARBA00023136"/>
    </source>
</evidence>
<dbReference type="EMBL" id="CP041217">
    <property type="protein sequence ID" value="QDH20235.1"/>
    <property type="molecule type" value="Genomic_DNA"/>
</dbReference>
<accession>A0A4Y6UW61</accession>
<proteinExistence type="inferred from homology"/>
<evidence type="ECO:0000313" key="8">
    <source>
        <dbReference type="Proteomes" id="UP000316968"/>
    </source>
</evidence>
<dbReference type="InterPro" id="IPR022493">
    <property type="entry name" value="CHP03716_TM_YkoY"/>
</dbReference>
<feature type="transmembrane region" description="Helical" evidence="6">
    <location>
        <begin position="135"/>
        <end position="160"/>
    </location>
</feature>
<dbReference type="InterPro" id="IPR005496">
    <property type="entry name" value="Integral_membrane_TerC"/>
</dbReference>
<evidence type="ECO:0000256" key="3">
    <source>
        <dbReference type="ARBA" id="ARBA00022692"/>
    </source>
</evidence>
<feature type="transmembrane region" description="Helical" evidence="6">
    <location>
        <begin position="219"/>
        <end position="240"/>
    </location>
</feature>
<feature type="transmembrane region" description="Helical" evidence="6">
    <location>
        <begin position="24"/>
        <end position="48"/>
    </location>
</feature>
<feature type="transmembrane region" description="Helical" evidence="6">
    <location>
        <begin position="60"/>
        <end position="81"/>
    </location>
</feature>
<evidence type="ECO:0000313" key="7">
    <source>
        <dbReference type="EMBL" id="QDH20235.1"/>
    </source>
</evidence>
<feature type="transmembrane region" description="Helical" evidence="6">
    <location>
        <begin position="166"/>
        <end position="187"/>
    </location>
</feature>
<dbReference type="Pfam" id="PF03741">
    <property type="entry name" value="TerC"/>
    <property type="match status" value="1"/>
</dbReference>
<evidence type="ECO:0000256" key="6">
    <source>
        <dbReference type="SAM" id="Phobius"/>
    </source>
</evidence>
<keyword evidence="4 6" id="KW-1133">Transmembrane helix</keyword>
<comment type="subcellular location">
    <subcellularLocation>
        <location evidence="1">Membrane</location>
        <topology evidence="1">Multi-pass membrane protein</topology>
    </subcellularLocation>
</comment>
<evidence type="ECO:0000256" key="1">
    <source>
        <dbReference type="ARBA" id="ARBA00004141"/>
    </source>
</evidence>
<dbReference type="OrthoDB" id="9806211at2"/>
<dbReference type="GO" id="GO:0016020">
    <property type="term" value="C:membrane"/>
    <property type="evidence" value="ECO:0007669"/>
    <property type="project" value="UniProtKB-SubCell"/>
</dbReference>
<name>A0A4Y6UW61_SACBS</name>
<protein>
    <submittedName>
        <fullName evidence="7">TerC family protein</fullName>
    </submittedName>
</protein>
<feature type="transmembrane region" description="Helical" evidence="6">
    <location>
        <begin position="87"/>
        <end position="105"/>
    </location>
</feature>
<keyword evidence="8" id="KW-1185">Reference proteome</keyword>
<evidence type="ECO:0000256" key="4">
    <source>
        <dbReference type="ARBA" id="ARBA00022989"/>
    </source>
</evidence>
<dbReference type="RefSeq" id="WP_141446621.1">
    <property type="nucleotide sequence ID" value="NZ_CP041217.1"/>
</dbReference>
<dbReference type="AlphaFoldDB" id="A0A4Y6UW61"/>
<dbReference type="PANTHER" id="PTHR30238">
    <property type="entry name" value="MEMBRANE BOUND PREDICTED REDOX MODULATOR"/>
    <property type="match status" value="1"/>
</dbReference>
<keyword evidence="5 6" id="KW-0472">Membrane</keyword>
<reference evidence="7 8" key="1">
    <citation type="submission" date="2019-06" db="EMBL/GenBank/DDBJ databases">
        <title>Saccharibacillus brassicae sp. nov., an endophytic bacterium isolated from Chinese cabbage seeds (Brassica pekinensis).</title>
        <authorList>
            <person name="Jiang L."/>
            <person name="Lee J."/>
            <person name="Kim S.W."/>
        </authorList>
    </citation>
    <scope>NUCLEOTIDE SEQUENCE [LARGE SCALE GENOMIC DNA]</scope>
    <source>
        <strain evidence="8">KCTC 43072 / ATSA2</strain>
    </source>
</reference>
<evidence type="ECO:0000256" key="2">
    <source>
        <dbReference type="ARBA" id="ARBA00007511"/>
    </source>
</evidence>
<sequence>MEMGYSHLFEMSTFLEAFGTLQGWGFILSLIVIEGLLSADNALVLAAIVNKLPEKQRKKALLYGLWGAYVFRIIAIGVGIYLVQIAWVKYIGAAYLLWIAIKHFWDKSRAKDGDDEENEEESGLQKMLAKTGLSLFVRTIITVEMMDIAFSIDSILAAFAVSPNPWILIAGGLLGILMMRLVATFILKLMDKIPELENAAFVLIFIIGVKMILDTADIYHMGHATFFIILVAVFAITFLINRIRVSKNAAH</sequence>
<comment type="similarity">
    <text evidence="2">Belongs to the TerC family.</text>
</comment>
<dbReference type="KEGG" id="saca:FFV09_04800"/>
<dbReference type="PANTHER" id="PTHR30238:SF6">
    <property type="entry name" value="TERC-LIKE PROTEIN"/>
    <property type="match status" value="1"/>
</dbReference>
<dbReference type="NCBIfam" id="TIGR03716">
    <property type="entry name" value="R_switched_YkoY"/>
    <property type="match status" value="1"/>
</dbReference>